<dbReference type="PANTHER" id="PTHR43178">
    <property type="entry name" value="DIHYDROLIPOAMIDE ACETYLTRANSFERASE COMPONENT OF PYRUVATE DEHYDROGENASE COMPLEX"/>
    <property type="match status" value="1"/>
</dbReference>
<dbReference type="InterPro" id="IPR000089">
    <property type="entry name" value="Biotin_lipoyl"/>
</dbReference>
<dbReference type="CDD" id="cd06849">
    <property type="entry name" value="lipoyl_domain"/>
    <property type="match status" value="1"/>
</dbReference>
<comment type="caution">
    <text evidence="7">The sequence shown here is derived from an EMBL/GenBank/DDBJ whole genome shotgun (WGS) entry which is preliminary data.</text>
</comment>
<dbReference type="EMBL" id="BAABIK010000005">
    <property type="protein sequence ID" value="GAA4933832.1"/>
    <property type="molecule type" value="Genomic_DNA"/>
</dbReference>
<dbReference type="InterPro" id="IPR050743">
    <property type="entry name" value="2-oxoacid_DH_E2_comp"/>
</dbReference>
<dbReference type="SUPFAM" id="SSF51230">
    <property type="entry name" value="Single hybrid motif"/>
    <property type="match status" value="1"/>
</dbReference>
<reference evidence="8" key="1">
    <citation type="journal article" date="2019" name="Int. J. Syst. Evol. Microbiol.">
        <title>The Global Catalogue of Microorganisms (GCM) 10K type strain sequencing project: providing services to taxonomists for standard genome sequencing and annotation.</title>
        <authorList>
            <consortium name="The Broad Institute Genomics Platform"/>
            <consortium name="The Broad Institute Genome Sequencing Center for Infectious Disease"/>
            <person name="Wu L."/>
            <person name="Ma J."/>
        </authorList>
    </citation>
    <scope>NUCLEOTIDE SEQUENCE [LARGE SCALE GENOMIC DNA]</scope>
    <source>
        <strain evidence="8">JCM 18123</strain>
    </source>
</reference>
<dbReference type="InterPro" id="IPR011053">
    <property type="entry name" value="Single_hybrid_motif"/>
</dbReference>
<feature type="domain" description="Lipoyl-binding" evidence="6">
    <location>
        <begin position="6"/>
        <end position="81"/>
    </location>
</feature>
<comment type="cofactor">
    <cofactor evidence="1">
        <name>(R)-lipoate</name>
        <dbReference type="ChEBI" id="CHEBI:83088"/>
    </cofactor>
</comment>
<proteinExistence type="predicted"/>
<dbReference type="Proteomes" id="UP001499993">
    <property type="component" value="Unassembled WGS sequence"/>
</dbReference>
<evidence type="ECO:0000259" key="6">
    <source>
        <dbReference type="PROSITE" id="PS50968"/>
    </source>
</evidence>
<dbReference type="PROSITE" id="PS50968">
    <property type="entry name" value="BIOTINYL_LIPOYL"/>
    <property type="match status" value="1"/>
</dbReference>
<feature type="region of interest" description="Disordered" evidence="5">
    <location>
        <begin position="92"/>
        <end position="130"/>
    </location>
</feature>
<evidence type="ECO:0000313" key="7">
    <source>
        <dbReference type="EMBL" id="GAA4933832.1"/>
    </source>
</evidence>
<keyword evidence="2" id="KW-0808">Transferase</keyword>
<keyword evidence="8" id="KW-1185">Reference proteome</keyword>
<dbReference type="InterPro" id="IPR003016">
    <property type="entry name" value="2-oxoA_DH_lipoyl-BS"/>
</dbReference>
<keyword evidence="4" id="KW-0012">Acyltransferase</keyword>
<evidence type="ECO:0000256" key="1">
    <source>
        <dbReference type="ARBA" id="ARBA00001938"/>
    </source>
</evidence>
<name>A0ABP9G9A6_9ACTN</name>
<accession>A0ABP9G9A6</accession>
<dbReference type="Pfam" id="PF00364">
    <property type="entry name" value="Biotin_lipoyl"/>
    <property type="match status" value="1"/>
</dbReference>
<feature type="compositionally biased region" description="Acidic residues" evidence="5">
    <location>
        <begin position="111"/>
        <end position="124"/>
    </location>
</feature>
<organism evidence="7 8">
    <name type="scientific">Streptomonospora halophila</name>
    <dbReference type="NCBI Taxonomy" id="427369"/>
    <lineage>
        <taxon>Bacteria</taxon>
        <taxon>Bacillati</taxon>
        <taxon>Actinomycetota</taxon>
        <taxon>Actinomycetes</taxon>
        <taxon>Streptosporangiales</taxon>
        <taxon>Nocardiopsidaceae</taxon>
        <taxon>Streptomonospora</taxon>
    </lineage>
</organism>
<evidence type="ECO:0000256" key="2">
    <source>
        <dbReference type="ARBA" id="ARBA00022679"/>
    </source>
</evidence>
<sequence length="130" mass="14081">MTQPNETTFHLPDLGEGLVEATVLEWLVRPGERVERNGPLVEVETDKSAAEIPSPHTGVVARLHAEEGDAVAVGAPLVTFEVAAQEAAGIVGTVPGGEAPRRRVRLRLPEEDRDGQDEKDEADDRGERDR</sequence>
<dbReference type="Gene3D" id="2.40.50.100">
    <property type="match status" value="1"/>
</dbReference>
<dbReference type="PANTHER" id="PTHR43178:SF5">
    <property type="entry name" value="LIPOAMIDE ACYLTRANSFERASE COMPONENT OF BRANCHED-CHAIN ALPHA-KETO ACID DEHYDROGENASE COMPLEX, MITOCHONDRIAL"/>
    <property type="match status" value="1"/>
</dbReference>
<protein>
    <recommendedName>
        <fullName evidence="6">Lipoyl-binding domain-containing protein</fullName>
    </recommendedName>
</protein>
<dbReference type="RefSeq" id="WP_345555828.1">
    <property type="nucleotide sequence ID" value="NZ_BAABIK010000005.1"/>
</dbReference>
<evidence type="ECO:0000313" key="8">
    <source>
        <dbReference type="Proteomes" id="UP001499993"/>
    </source>
</evidence>
<dbReference type="PROSITE" id="PS00189">
    <property type="entry name" value="LIPOYL"/>
    <property type="match status" value="1"/>
</dbReference>
<evidence type="ECO:0000256" key="3">
    <source>
        <dbReference type="ARBA" id="ARBA00022823"/>
    </source>
</evidence>
<gene>
    <name evidence="7" type="ORF">GCM10023224_12840</name>
</gene>
<evidence type="ECO:0000256" key="4">
    <source>
        <dbReference type="ARBA" id="ARBA00023315"/>
    </source>
</evidence>
<evidence type="ECO:0000256" key="5">
    <source>
        <dbReference type="SAM" id="MobiDB-lite"/>
    </source>
</evidence>
<keyword evidence="3" id="KW-0450">Lipoyl</keyword>